<dbReference type="AlphaFoldDB" id="A0A4U9XN39"/>
<protein>
    <submittedName>
        <fullName evidence="1">Bacteriophage nuclease</fullName>
    </submittedName>
</protein>
<evidence type="ECO:0000313" key="1">
    <source>
        <dbReference type="EMBL" id="VTS14853.1"/>
    </source>
</evidence>
<dbReference type="EMBL" id="LR594035">
    <property type="protein sequence ID" value="VTS14853.1"/>
    <property type="molecule type" value="Genomic_DNA"/>
</dbReference>
<gene>
    <name evidence="1" type="ORF">NCTC5385_00439</name>
</gene>
<organism evidence="1 2">
    <name type="scientific">Streptococcus pseudoporcinus</name>
    <dbReference type="NCBI Taxonomy" id="361101"/>
    <lineage>
        <taxon>Bacteria</taxon>
        <taxon>Bacillati</taxon>
        <taxon>Bacillota</taxon>
        <taxon>Bacilli</taxon>
        <taxon>Lactobacillales</taxon>
        <taxon>Streptococcaceae</taxon>
        <taxon>Streptococcus</taxon>
    </lineage>
</organism>
<evidence type="ECO:0000313" key="2">
    <source>
        <dbReference type="Proteomes" id="UP000304914"/>
    </source>
</evidence>
<reference evidence="1 2" key="1">
    <citation type="submission" date="2019-05" db="EMBL/GenBank/DDBJ databases">
        <authorList>
            <consortium name="Pathogen Informatics"/>
        </authorList>
    </citation>
    <scope>NUCLEOTIDE SEQUENCE [LARGE SCALE GENOMIC DNA]</scope>
    <source>
        <strain evidence="1 2">NCTC5385</strain>
    </source>
</reference>
<name>A0A4U9XN39_9STRE</name>
<sequence>MACPFCVERLSSMTYDKIIRHSLKTKKWAKFRDRVMRDHDYLCQESLRYGISVQAEMVHHIYPVSEYPELEFVSWNCLPLTNKKHNTFHDRNNDKIIGNGLYWQKRRKKEFLKFLANKSTPPSL</sequence>
<proteinExistence type="predicted"/>
<dbReference type="Proteomes" id="UP000304914">
    <property type="component" value="Chromosome"/>
</dbReference>
<accession>A0A4U9XN39</accession>